<reference evidence="4" key="1">
    <citation type="submission" date="2021-03" db="EMBL/GenBank/DDBJ databases">
        <title>Acanthopleuribacteraceae sp. M133.</title>
        <authorList>
            <person name="Wang G."/>
        </authorList>
    </citation>
    <scope>NUCLEOTIDE SEQUENCE</scope>
    <source>
        <strain evidence="4">M133</strain>
    </source>
</reference>
<dbReference type="InterPro" id="IPR011722">
    <property type="entry name" value="Hemimethylated_DNA-bd_dom"/>
</dbReference>
<proteinExistence type="inferred from homology"/>
<dbReference type="InterPro" id="IPR036623">
    <property type="entry name" value="Hemimethylated_DNA-bd_sf"/>
</dbReference>
<dbReference type="SMART" id="SM00992">
    <property type="entry name" value="YccV-like"/>
    <property type="match status" value="1"/>
</dbReference>
<organism evidence="4 5">
    <name type="scientific">Sulfidibacter corallicola</name>
    <dbReference type="NCBI Taxonomy" id="2818388"/>
    <lineage>
        <taxon>Bacteria</taxon>
        <taxon>Pseudomonadati</taxon>
        <taxon>Acidobacteriota</taxon>
        <taxon>Holophagae</taxon>
        <taxon>Acanthopleuribacterales</taxon>
        <taxon>Acanthopleuribacteraceae</taxon>
        <taxon>Sulfidibacter</taxon>
    </lineage>
</organism>
<dbReference type="Pfam" id="PF13369">
    <property type="entry name" value="Transglut_core2"/>
    <property type="match status" value="1"/>
</dbReference>
<dbReference type="KEGG" id="scor:J3U87_06440"/>
<evidence type="ECO:0000256" key="2">
    <source>
        <dbReference type="NCBIfam" id="TIGR02097"/>
    </source>
</evidence>
<dbReference type="Pfam" id="PF08755">
    <property type="entry name" value="YccV-like"/>
    <property type="match status" value="1"/>
</dbReference>
<dbReference type="PANTHER" id="PTHR31350:SF27">
    <property type="entry name" value="HEMIMETHYLATED DNA-BINDING DOMAIN-CONTAINING PROTEIN"/>
    <property type="match status" value="1"/>
</dbReference>
<dbReference type="EMBL" id="CP071793">
    <property type="protein sequence ID" value="QTD52095.1"/>
    <property type="molecule type" value="Genomic_DNA"/>
</dbReference>
<keyword evidence="4" id="KW-0346">Stress response</keyword>
<dbReference type="SUPFAM" id="SSF141255">
    <property type="entry name" value="YccV-like"/>
    <property type="match status" value="1"/>
</dbReference>
<gene>
    <name evidence="4" type="primary">hspQ</name>
    <name evidence="4" type="ORF">J3U87_06440</name>
</gene>
<dbReference type="Gene3D" id="2.30.30.390">
    <property type="entry name" value="Hemimethylated DNA-binding domain"/>
    <property type="match status" value="1"/>
</dbReference>
<dbReference type="NCBIfam" id="TIGR02097">
    <property type="entry name" value="yccV"/>
    <property type="match status" value="1"/>
</dbReference>
<dbReference type="Proteomes" id="UP000663929">
    <property type="component" value="Chromosome"/>
</dbReference>
<comment type="similarity">
    <text evidence="1">Belongs to the UPF0162 family.</text>
</comment>
<accession>A0A8A4U018</accession>
<evidence type="ECO:0000256" key="1">
    <source>
        <dbReference type="ARBA" id="ARBA00007100"/>
    </source>
</evidence>
<evidence type="ECO:0000313" key="5">
    <source>
        <dbReference type="Proteomes" id="UP000663929"/>
    </source>
</evidence>
<dbReference type="RefSeq" id="WP_237382204.1">
    <property type="nucleotide sequence ID" value="NZ_CP071793.1"/>
</dbReference>
<sequence length="415" mass="47273">MSLYDFGHNSSPQATDTAQFHPDAEQLKKFEQLVKLLDAESEGVREMVRQELLGFGDHLPTLAAASSPDLSPEQQYLLHELLNRHKSMALRGAWHEWAQLEDPNAQLEAVLGYFAQIQETPQPLPPLSHQLDYLARCFRNTGRTRNVMELNQFLFAEGRLRGAQTDYYNPLHGNLSWVIQNGRGLPISLVCVFILAAHRLDLIVEGFNLPRHFLAKATVNGNLMLFDCFNNGKILSGQEISALTLMPNIDIHELLSNPPSAGQIAQRVLRNLINAYSKSGNLARGQTMQNLLEELNQMPRAFFMSCPRVSSNPQFRRGQLVRHGRYGYRGVVVEYDERCQADEAWYRANKTQPDKNQPWYHVLVHGSNVTTYAAQTSLIPDYSGAEVIHPLVDVYFDKFTNGFYLRNDQPWREDH</sequence>
<name>A0A8A4U018_SULCO</name>
<evidence type="ECO:0000259" key="3">
    <source>
        <dbReference type="SMART" id="SM00992"/>
    </source>
</evidence>
<dbReference type="GO" id="GO:0003677">
    <property type="term" value="F:DNA binding"/>
    <property type="evidence" value="ECO:0007669"/>
    <property type="project" value="UniProtKB-UniRule"/>
</dbReference>
<dbReference type="PANTHER" id="PTHR31350">
    <property type="entry name" value="SI:DKEY-261L7.2"/>
    <property type="match status" value="1"/>
</dbReference>
<keyword evidence="5" id="KW-1185">Reference proteome</keyword>
<evidence type="ECO:0000313" key="4">
    <source>
        <dbReference type="EMBL" id="QTD52095.1"/>
    </source>
</evidence>
<protein>
    <recommendedName>
        <fullName evidence="2">Heat shock protein HspQ</fullName>
    </recommendedName>
</protein>
<feature type="domain" description="Hemimethylated DNA-binding" evidence="3">
    <location>
        <begin position="312"/>
        <end position="406"/>
    </location>
</feature>
<dbReference type="InterPro" id="IPR032698">
    <property type="entry name" value="SirB1_N"/>
</dbReference>
<dbReference type="AlphaFoldDB" id="A0A8A4U018"/>